<comment type="subcellular location">
    <subcellularLocation>
        <location evidence="1">Membrane</location>
        <topology evidence="1">Multi-pass membrane protein</topology>
    </subcellularLocation>
</comment>
<dbReference type="OMA" id="FWCKALI"/>
<dbReference type="InParanoid" id="A0A1U7YRJ2"/>
<dbReference type="Proteomes" id="UP000189703">
    <property type="component" value="Unplaced"/>
</dbReference>
<feature type="transmembrane region" description="Helical" evidence="3">
    <location>
        <begin position="367"/>
        <end position="386"/>
    </location>
</feature>
<evidence type="ECO:0000256" key="3">
    <source>
        <dbReference type="SAM" id="Phobius"/>
    </source>
</evidence>
<protein>
    <submittedName>
        <fullName evidence="6">Uncharacterized vacuolar membrane protein YML018C-like</fullName>
    </submittedName>
</protein>
<feature type="signal peptide" evidence="4">
    <location>
        <begin position="1"/>
        <end position="23"/>
    </location>
</feature>
<feature type="chain" id="PRO_5010518824" evidence="4">
    <location>
        <begin position="24"/>
        <end position="395"/>
    </location>
</feature>
<proteinExistence type="predicted"/>
<feature type="transmembrane region" description="Helical" evidence="3">
    <location>
        <begin position="275"/>
        <end position="292"/>
    </location>
</feature>
<feature type="transmembrane region" description="Helical" evidence="3">
    <location>
        <begin position="328"/>
        <end position="355"/>
    </location>
</feature>
<evidence type="ECO:0000313" key="6">
    <source>
        <dbReference type="RefSeq" id="XP_010241612.1"/>
    </source>
</evidence>
<reference evidence="6" key="1">
    <citation type="submission" date="2025-08" db="UniProtKB">
        <authorList>
            <consortium name="RefSeq"/>
        </authorList>
    </citation>
    <scope>IDENTIFICATION</scope>
</reference>
<feature type="transmembrane region" description="Helical" evidence="3">
    <location>
        <begin position="39"/>
        <end position="60"/>
    </location>
</feature>
<dbReference type="PANTHER" id="PTHR23051">
    <property type="entry name" value="SOLUTE CARRIER FAMILY 35, MEMBER F5"/>
    <property type="match status" value="1"/>
</dbReference>
<evidence type="ECO:0000256" key="2">
    <source>
        <dbReference type="SAM" id="MobiDB-lite"/>
    </source>
</evidence>
<feature type="compositionally biased region" description="Basic and acidic residues" evidence="2">
    <location>
        <begin position="106"/>
        <end position="138"/>
    </location>
</feature>
<dbReference type="KEGG" id="nnu:104586156"/>
<feature type="transmembrane region" description="Helical" evidence="3">
    <location>
        <begin position="204"/>
        <end position="223"/>
    </location>
</feature>
<keyword evidence="3" id="KW-0472">Membrane</keyword>
<dbReference type="PANTHER" id="PTHR23051:SF12">
    <property type="entry name" value="OS04G0645600 PROTEIN"/>
    <property type="match status" value="1"/>
</dbReference>
<dbReference type="SUPFAM" id="SSF103481">
    <property type="entry name" value="Multidrug resistance efflux transporter EmrE"/>
    <property type="match status" value="1"/>
</dbReference>
<sequence>MGWRYNAGLFLIVTVVIIWVTSAEVTQGIFTDYKQPFAVTYLGASLMVVYLPIAFIKDWLCNSLRSDSSKNGKPSKTVDRSCAGLGSPLKFNGLQKIEMELQGSLPRKDSETDLSAHEEGRPLVPKHEEEMDPLKHDRELPTKEIAKYGFYIAPIWFVTEYLSNAALARTSVASTTVLSSTSGLFTLFIGVFMGEDSLNMAKVVAVFVSMAGVAMTTLGKTWATDEAQLSAAVNGKRSFVGDLFGLLSAVTYGLFTVLLKKFAGEEGERVDVQKLFGYIGLFTLVALWWLVWPLTALGIEPKFTIPHSAKTDEVVIANGLIGSVLSDYFWALSVVWTTPLVATLGMSLTIPLAMVADMMIHGRHYSAIYILGSAQVFAGFVIANLSDWFSQKLGL</sequence>
<keyword evidence="4" id="KW-0732">Signal</keyword>
<name>A0A1U7YRJ2_NELNU</name>
<dbReference type="GeneID" id="104586156"/>
<evidence type="ECO:0000256" key="4">
    <source>
        <dbReference type="SAM" id="SignalP"/>
    </source>
</evidence>
<evidence type="ECO:0000313" key="5">
    <source>
        <dbReference type="Proteomes" id="UP000189703"/>
    </source>
</evidence>
<dbReference type="InterPro" id="IPR037185">
    <property type="entry name" value="EmrE-like"/>
</dbReference>
<dbReference type="FunCoup" id="A0A1U7YRJ2">
    <property type="interactions" value="3852"/>
</dbReference>
<keyword evidence="3" id="KW-1133">Transmembrane helix</keyword>
<feature type="transmembrane region" description="Helical" evidence="3">
    <location>
        <begin position="243"/>
        <end position="263"/>
    </location>
</feature>
<dbReference type="OrthoDB" id="1436450at2759"/>
<dbReference type="eggNOG" id="KOG2765">
    <property type="taxonomic scope" value="Eukaryota"/>
</dbReference>
<organism evidence="5 6">
    <name type="scientific">Nelumbo nucifera</name>
    <name type="common">Sacred lotus</name>
    <dbReference type="NCBI Taxonomy" id="4432"/>
    <lineage>
        <taxon>Eukaryota</taxon>
        <taxon>Viridiplantae</taxon>
        <taxon>Streptophyta</taxon>
        <taxon>Embryophyta</taxon>
        <taxon>Tracheophyta</taxon>
        <taxon>Spermatophyta</taxon>
        <taxon>Magnoliopsida</taxon>
        <taxon>Proteales</taxon>
        <taxon>Nelumbonaceae</taxon>
        <taxon>Nelumbo</taxon>
    </lineage>
</organism>
<keyword evidence="5" id="KW-1185">Reference proteome</keyword>
<accession>A0A1U7YRJ2</accession>
<gene>
    <name evidence="6" type="primary">LOC104586156</name>
</gene>
<feature type="transmembrane region" description="Helical" evidence="3">
    <location>
        <begin position="173"/>
        <end position="192"/>
    </location>
</feature>
<feature type="region of interest" description="Disordered" evidence="2">
    <location>
        <begin position="105"/>
        <end position="138"/>
    </location>
</feature>
<evidence type="ECO:0000256" key="1">
    <source>
        <dbReference type="ARBA" id="ARBA00004141"/>
    </source>
</evidence>
<dbReference type="RefSeq" id="XP_010241612.1">
    <property type="nucleotide sequence ID" value="XM_010243310.2"/>
</dbReference>
<dbReference type="AlphaFoldDB" id="A0A1U7YRJ2"/>
<keyword evidence="3" id="KW-0812">Transmembrane</keyword>
<feature type="transmembrane region" description="Helical" evidence="3">
    <location>
        <begin position="148"/>
        <end position="167"/>
    </location>
</feature>